<organism evidence="1 2">
    <name type="scientific">Pseudoxanthomonas taiwanensis J19</name>
    <dbReference type="NCBI Taxonomy" id="935569"/>
    <lineage>
        <taxon>Bacteria</taxon>
        <taxon>Pseudomonadati</taxon>
        <taxon>Pseudomonadota</taxon>
        <taxon>Gammaproteobacteria</taxon>
        <taxon>Lysobacterales</taxon>
        <taxon>Lysobacteraceae</taxon>
        <taxon>Pseudoxanthomonas</taxon>
    </lineage>
</organism>
<dbReference type="EMBL" id="VLJS01000065">
    <property type="protein sequence ID" value="TWH09551.1"/>
    <property type="molecule type" value="Genomic_DNA"/>
</dbReference>
<dbReference type="Pfam" id="PF12977">
    <property type="entry name" value="DUF3861"/>
    <property type="match status" value="1"/>
</dbReference>
<dbReference type="InterPro" id="IPR038194">
    <property type="entry name" value="DUF3861_sf"/>
</dbReference>
<proteinExistence type="predicted"/>
<protein>
    <submittedName>
        <fullName evidence="1">Uncharacterized protein DUF3861</fullName>
    </submittedName>
</protein>
<gene>
    <name evidence="1" type="ORF">L613_003600000210</name>
</gene>
<dbReference type="RefSeq" id="WP_028915323.1">
    <property type="nucleotide sequence ID" value="NZ_VLJS01000065.1"/>
</dbReference>
<dbReference type="Gene3D" id="3.10.20.850">
    <property type="entry name" value="Protein of unknown function DUF3861"/>
    <property type="match status" value="1"/>
</dbReference>
<evidence type="ECO:0000313" key="1">
    <source>
        <dbReference type="EMBL" id="TWH09551.1"/>
    </source>
</evidence>
<keyword evidence="2" id="KW-1185">Reference proteome</keyword>
<dbReference type="OrthoDB" id="5985218at2"/>
<accession>A0A562DIY0</accession>
<dbReference type="InterPro" id="IPR024476">
    <property type="entry name" value="DUF3861"/>
</dbReference>
<comment type="caution">
    <text evidence="1">The sequence shown here is derived from an EMBL/GenBank/DDBJ whole genome shotgun (WGS) entry which is preliminary data.</text>
</comment>
<name>A0A562DIY0_9GAMM</name>
<dbReference type="Proteomes" id="UP000321583">
    <property type="component" value="Unassembled WGS sequence"/>
</dbReference>
<evidence type="ECO:0000313" key="2">
    <source>
        <dbReference type="Proteomes" id="UP000321583"/>
    </source>
</evidence>
<reference evidence="1 2" key="1">
    <citation type="submission" date="2019-07" db="EMBL/GenBank/DDBJ databases">
        <title>Genome sequencing of lignin-degrading bacterial isolates.</title>
        <authorList>
            <person name="Gladden J."/>
        </authorList>
    </citation>
    <scope>NUCLEOTIDE SEQUENCE [LARGE SCALE GENOMIC DNA]</scope>
    <source>
        <strain evidence="1 2">J19</strain>
    </source>
</reference>
<sequence>MASSPQRYRITVTPVENGGLPCQGRCAIEFEQPCCDDWMRVIESNQRLPGLSADERTALVIGARLLDGIVRRHPAVADGLLDGLPAPLSRLLARLDPREES</sequence>
<dbReference type="AlphaFoldDB" id="A0A562DIY0"/>